<dbReference type="PANTHER" id="PTHR35081">
    <property type="entry name" value="COILED-COIL DOMAIN-CONTAINING PROTEIN 105"/>
    <property type="match status" value="1"/>
</dbReference>
<evidence type="ECO:0000256" key="4">
    <source>
        <dbReference type="SAM" id="MobiDB-lite"/>
    </source>
</evidence>
<sequence>MKCDRVQTVPLGSVTIGAPSWRDLTVRSMKRAERLVRQTRPGAATAPSRPQTCSGSVTLPGSAQEEETTEEKSGTPEETTQDRSRLGRAPFPGSSFREACAGASVAVAGQYMRGVREVEGALRRQAGRVAQEAVRLERERELLEKTLRGLRSNLGINQRSAEQRTRRPATTETIYDGADDLLQYERRELTRLKQELEGTLSSTLAQIQSLSRGSGRLLDCASERARVLELLPLGGSGRSRGRATAQSWSTADPTSPYTPECKHALDSSRSSMRESQQLRETIRQRLSSALLRQRAAQQTVNDGLVNKVAETVSLQQALSMTCGATRQAMFRKQREIDCIRHSHGRAQGPESSADVLSREKLNRPLMQIYHRHPGTQLSEATHLIQVTISPTRPFPNSRVPWTPLTHPKIPSSNKN</sequence>
<dbReference type="PANTHER" id="PTHR35081:SF1">
    <property type="entry name" value="COILED-COIL DOMAIN-CONTAINING PROTEIN 105"/>
    <property type="match status" value="1"/>
</dbReference>
<feature type="compositionally biased region" description="Basic and acidic residues" evidence="4">
    <location>
        <begin position="70"/>
        <end position="85"/>
    </location>
</feature>
<evidence type="ECO:0000256" key="2">
    <source>
        <dbReference type="ARBA" id="ARBA00022490"/>
    </source>
</evidence>
<feature type="compositionally biased region" description="Polar residues" evidence="4">
    <location>
        <begin position="244"/>
        <end position="257"/>
    </location>
</feature>
<feature type="compositionally biased region" description="Polar residues" evidence="4">
    <location>
        <begin position="48"/>
        <end position="61"/>
    </location>
</feature>
<comment type="subcellular location">
    <subcellularLocation>
        <location evidence="1">Cytoplasm</location>
    </subcellularLocation>
</comment>
<evidence type="ECO:0000313" key="6">
    <source>
        <dbReference type="Proteomes" id="UP000694523"/>
    </source>
</evidence>
<feature type="region of interest" description="Disordered" evidence="4">
    <location>
        <begin position="35"/>
        <end position="94"/>
    </location>
</feature>
<dbReference type="AlphaFoldDB" id="A0A8C6ULY8"/>
<proteinExistence type="predicted"/>
<dbReference type="GO" id="GO:0005737">
    <property type="term" value="C:cytoplasm"/>
    <property type="evidence" value="ECO:0007669"/>
    <property type="project" value="UniProtKB-SubCell"/>
</dbReference>
<keyword evidence="6" id="KW-1185">Reference proteome</keyword>
<dbReference type="InterPro" id="IPR038949">
    <property type="entry name" value="TEKTL1"/>
</dbReference>
<feature type="coiled-coil region" evidence="3">
    <location>
        <begin position="126"/>
        <end position="153"/>
    </location>
</feature>
<keyword evidence="3" id="KW-0175">Coiled coil</keyword>
<dbReference type="Pfam" id="PF03148">
    <property type="entry name" value="Tektin"/>
    <property type="match status" value="1"/>
</dbReference>
<dbReference type="Proteomes" id="UP000694523">
    <property type="component" value="Unplaced"/>
</dbReference>
<name>A0A8C6ULY8_9GOBI</name>
<keyword evidence="2" id="KW-0963">Cytoplasm</keyword>
<dbReference type="InterPro" id="IPR048256">
    <property type="entry name" value="Tektin-like"/>
</dbReference>
<reference evidence="5" key="2">
    <citation type="submission" date="2025-09" db="UniProtKB">
        <authorList>
            <consortium name="Ensembl"/>
        </authorList>
    </citation>
    <scope>IDENTIFICATION</scope>
</reference>
<accession>A0A8C6ULY8</accession>
<dbReference type="GO" id="GO:0005929">
    <property type="term" value="C:cilium"/>
    <property type="evidence" value="ECO:0007669"/>
    <property type="project" value="UniProtKB-ARBA"/>
</dbReference>
<reference evidence="5" key="1">
    <citation type="submission" date="2025-08" db="UniProtKB">
        <authorList>
            <consortium name="Ensembl"/>
        </authorList>
    </citation>
    <scope>IDENTIFICATION</scope>
</reference>
<evidence type="ECO:0000313" key="5">
    <source>
        <dbReference type="Ensembl" id="ENSNMLP00000037051.1"/>
    </source>
</evidence>
<evidence type="ECO:0000256" key="3">
    <source>
        <dbReference type="SAM" id="Coils"/>
    </source>
</evidence>
<organism evidence="5 6">
    <name type="scientific">Neogobius melanostomus</name>
    <name type="common">round goby</name>
    <dbReference type="NCBI Taxonomy" id="47308"/>
    <lineage>
        <taxon>Eukaryota</taxon>
        <taxon>Metazoa</taxon>
        <taxon>Chordata</taxon>
        <taxon>Craniata</taxon>
        <taxon>Vertebrata</taxon>
        <taxon>Euteleostomi</taxon>
        <taxon>Actinopterygii</taxon>
        <taxon>Neopterygii</taxon>
        <taxon>Teleostei</taxon>
        <taxon>Neoteleostei</taxon>
        <taxon>Acanthomorphata</taxon>
        <taxon>Gobiaria</taxon>
        <taxon>Gobiiformes</taxon>
        <taxon>Gobioidei</taxon>
        <taxon>Gobiidae</taxon>
        <taxon>Benthophilinae</taxon>
        <taxon>Neogobiini</taxon>
        <taxon>Neogobius</taxon>
    </lineage>
</organism>
<dbReference type="Ensembl" id="ENSNMLT00000041275.1">
    <property type="protein sequence ID" value="ENSNMLP00000037051.1"/>
    <property type="gene ID" value="ENSNMLG00000022949.1"/>
</dbReference>
<evidence type="ECO:0000256" key="1">
    <source>
        <dbReference type="ARBA" id="ARBA00004496"/>
    </source>
</evidence>
<protein>
    <submittedName>
        <fullName evidence="5">Coiled-coil domain containing 105</fullName>
    </submittedName>
</protein>
<feature type="region of interest" description="Disordered" evidence="4">
    <location>
        <begin position="235"/>
        <end position="279"/>
    </location>
</feature>